<dbReference type="PANTHER" id="PTHR43114">
    <property type="entry name" value="ADENINE DEAMINASE"/>
    <property type="match status" value="1"/>
</dbReference>
<dbReference type="Pfam" id="PF00962">
    <property type="entry name" value="A_deaminase"/>
    <property type="match status" value="1"/>
</dbReference>
<keyword evidence="5" id="KW-0862">Zinc</keyword>
<comment type="cofactor">
    <cofactor evidence="1">
        <name>Zn(2+)</name>
        <dbReference type="ChEBI" id="CHEBI:29105"/>
    </cofactor>
</comment>
<dbReference type="InterPro" id="IPR032466">
    <property type="entry name" value="Metal_Hydrolase"/>
</dbReference>
<gene>
    <name evidence="7" type="ORF">OJ16_07495</name>
</gene>
<evidence type="ECO:0000256" key="5">
    <source>
        <dbReference type="ARBA" id="ARBA00022833"/>
    </source>
</evidence>
<protein>
    <submittedName>
        <fullName evidence="7">Adenosine deaminase</fullName>
    </submittedName>
</protein>
<dbReference type="InterPro" id="IPR001365">
    <property type="entry name" value="A_deaminase_dom"/>
</dbReference>
<dbReference type="EMBL" id="JTKH01000008">
    <property type="protein sequence ID" value="KII79843.1"/>
    <property type="molecule type" value="Genomic_DNA"/>
</dbReference>
<dbReference type="Proteomes" id="UP000031672">
    <property type="component" value="Unassembled WGS sequence"/>
</dbReference>
<evidence type="ECO:0000313" key="8">
    <source>
        <dbReference type="Proteomes" id="UP000031672"/>
    </source>
</evidence>
<evidence type="ECO:0000256" key="4">
    <source>
        <dbReference type="ARBA" id="ARBA00022801"/>
    </source>
</evidence>
<evidence type="ECO:0000313" key="7">
    <source>
        <dbReference type="EMBL" id="KII79843.1"/>
    </source>
</evidence>
<comment type="similarity">
    <text evidence="2">Belongs to the metallo-dependent hydrolases superfamily. Adenosine and AMP deaminases family.</text>
</comment>
<organism evidence="7 8">
    <name type="scientific">Vibrio renipiscarius</name>
    <dbReference type="NCBI Taxonomy" id="1461322"/>
    <lineage>
        <taxon>Bacteria</taxon>
        <taxon>Pseudomonadati</taxon>
        <taxon>Pseudomonadota</taxon>
        <taxon>Gammaproteobacteria</taxon>
        <taxon>Vibrionales</taxon>
        <taxon>Vibrionaceae</taxon>
        <taxon>Vibrio</taxon>
    </lineage>
</organism>
<keyword evidence="8" id="KW-1185">Reference proteome</keyword>
<dbReference type="InterPro" id="IPR006330">
    <property type="entry name" value="Ado/ade_deaminase"/>
</dbReference>
<dbReference type="STRING" id="1461322.OJ16_07495"/>
<evidence type="ECO:0000259" key="6">
    <source>
        <dbReference type="Pfam" id="PF00962"/>
    </source>
</evidence>
<evidence type="ECO:0000256" key="1">
    <source>
        <dbReference type="ARBA" id="ARBA00001947"/>
    </source>
</evidence>
<dbReference type="OrthoDB" id="105475at2"/>
<keyword evidence="3" id="KW-0479">Metal-binding</keyword>
<name>A0A0C2KCN1_9VIBR</name>
<dbReference type="GO" id="GO:0043103">
    <property type="term" value="P:hypoxanthine salvage"/>
    <property type="evidence" value="ECO:0007669"/>
    <property type="project" value="TreeGrafter"/>
</dbReference>
<dbReference type="PANTHER" id="PTHR43114:SF6">
    <property type="entry name" value="ADENINE DEAMINASE"/>
    <property type="match status" value="1"/>
</dbReference>
<evidence type="ECO:0000256" key="3">
    <source>
        <dbReference type="ARBA" id="ARBA00022723"/>
    </source>
</evidence>
<evidence type="ECO:0000256" key="2">
    <source>
        <dbReference type="ARBA" id="ARBA00006676"/>
    </source>
</evidence>
<accession>A0A0C2P156</accession>
<comment type="caution">
    <text evidence="7">The sequence shown here is derived from an EMBL/GenBank/DDBJ whole genome shotgun (WGS) entry which is preliminary data.</text>
</comment>
<dbReference type="Gene3D" id="3.20.20.140">
    <property type="entry name" value="Metal-dependent hydrolases"/>
    <property type="match status" value="1"/>
</dbReference>
<dbReference type="AlphaFoldDB" id="A0A0C2KCN1"/>
<dbReference type="GO" id="GO:0000034">
    <property type="term" value="F:adenine deaminase activity"/>
    <property type="evidence" value="ECO:0007669"/>
    <property type="project" value="TreeGrafter"/>
</dbReference>
<reference evidence="7 8" key="1">
    <citation type="submission" date="2014-11" db="EMBL/GenBank/DDBJ databases">
        <title>Draft Genome Sequence of Vibrio piscirenalis strains CECT 8603T and CECT 8604, two marine Gammaproteobacterium isolated from cultured gilthead sea bream (Sparus aurata).</title>
        <authorList>
            <person name="Arahal D.R."/>
            <person name="Rodrigo-Torres L."/>
            <person name="Lucena T."/>
            <person name="Pujalte M.J."/>
        </authorList>
    </citation>
    <scope>NUCLEOTIDE SEQUENCE [LARGE SCALE GENOMIC DNA]</scope>
    <source>
        <strain evidence="7 8">DCR 1-4-2</strain>
    </source>
</reference>
<dbReference type="GO" id="GO:0006146">
    <property type="term" value="P:adenine catabolic process"/>
    <property type="evidence" value="ECO:0007669"/>
    <property type="project" value="TreeGrafter"/>
</dbReference>
<dbReference type="GO" id="GO:0005829">
    <property type="term" value="C:cytosol"/>
    <property type="evidence" value="ECO:0007669"/>
    <property type="project" value="TreeGrafter"/>
</dbReference>
<dbReference type="RefSeq" id="WP_040989019.1">
    <property type="nucleotide sequence ID" value="NZ_JTKH01000008.1"/>
</dbReference>
<sequence>MKTRSLTQFYQDIPKLDLHYHLLGGVKLSTMQALANKYQVPLSEEDAKSYYRQYQIPGAKRKGGIEALTFLYRIMREPVDYQTVVMEVAEAAKASGLRYIETFWNPSDSAISYDILHPALVEAADLAEQTFGVIIRYIPSINRETSPEIAVEMIEEVIQHPHPYVLGVGIDYKEQNAPVENFWKTYRLAELNGLKKTAHCSEFGLHWRNVETGIELIGCDRIDHGYSIVDNPELMHKYALSGVPFTVIPSNTYFLMQWPNNTEWQQKQPIRMMAKAGLNIIPCTDDWYIHDTDSANCYRVMVEELGFDLDAIRQMIENSIDAAWVSEQQKLTWKKEWLAEFDHLRAQLIEEPMIDASLYTPYQKLSQ</sequence>
<keyword evidence="4" id="KW-0378">Hydrolase</keyword>
<accession>A0A0C2KCN1</accession>
<dbReference type="GO" id="GO:0046872">
    <property type="term" value="F:metal ion binding"/>
    <property type="evidence" value="ECO:0007669"/>
    <property type="project" value="UniProtKB-KW"/>
</dbReference>
<dbReference type="SUPFAM" id="SSF51556">
    <property type="entry name" value="Metallo-dependent hydrolases"/>
    <property type="match status" value="1"/>
</dbReference>
<proteinExistence type="inferred from homology"/>
<feature type="domain" description="Adenosine deaminase" evidence="6">
    <location>
        <begin position="14"/>
        <end position="331"/>
    </location>
</feature>